<proteinExistence type="inferred from homology"/>
<comment type="subcellular location">
    <subcellularLocation>
        <location evidence="6">Cell membrane</location>
        <topology evidence="6">Multi-pass membrane protein</topology>
    </subcellularLocation>
    <subcellularLocation>
        <location evidence="1">Membrane</location>
        <topology evidence="1">Multi-pass membrane protein</topology>
    </subcellularLocation>
</comment>
<dbReference type="EMBL" id="PDJD01000001">
    <property type="protein sequence ID" value="PFG18990.1"/>
    <property type="molecule type" value="Genomic_DNA"/>
</dbReference>
<comment type="similarity">
    <text evidence="6">Belongs to the binding-protein-dependent transport system permease family.</text>
</comment>
<protein>
    <submittedName>
        <fullName evidence="8">Osmoprotectant transport system permease protein</fullName>
    </submittedName>
</protein>
<feature type="transmembrane region" description="Helical" evidence="6">
    <location>
        <begin position="145"/>
        <end position="169"/>
    </location>
</feature>
<comment type="caution">
    <text evidence="8">The sequence shown here is derived from an EMBL/GenBank/DDBJ whole genome shotgun (WGS) entry which is preliminary data.</text>
</comment>
<evidence type="ECO:0000313" key="8">
    <source>
        <dbReference type="EMBL" id="PFG18990.1"/>
    </source>
</evidence>
<evidence type="ECO:0000256" key="3">
    <source>
        <dbReference type="ARBA" id="ARBA00022692"/>
    </source>
</evidence>
<dbReference type="InterPro" id="IPR035906">
    <property type="entry name" value="MetI-like_sf"/>
</dbReference>
<dbReference type="CDD" id="cd06261">
    <property type="entry name" value="TM_PBP2"/>
    <property type="match status" value="1"/>
</dbReference>
<feature type="transmembrane region" description="Helical" evidence="6">
    <location>
        <begin position="181"/>
        <end position="202"/>
    </location>
</feature>
<evidence type="ECO:0000256" key="1">
    <source>
        <dbReference type="ARBA" id="ARBA00004141"/>
    </source>
</evidence>
<dbReference type="InterPro" id="IPR000515">
    <property type="entry name" value="MetI-like"/>
</dbReference>
<keyword evidence="5 6" id="KW-0472">Membrane</keyword>
<accession>A0A2A9CZG7</accession>
<dbReference type="SUPFAM" id="SSF161098">
    <property type="entry name" value="MetI-like"/>
    <property type="match status" value="1"/>
</dbReference>
<name>A0A2A9CZG7_9MICO</name>
<organism evidence="8 9">
    <name type="scientific">Serinibacter salmoneus</name>
    <dbReference type="NCBI Taxonomy" id="556530"/>
    <lineage>
        <taxon>Bacteria</taxon>
        <taxon>Bacillati</taxon>
        <taxon>Actinomycetota</taxon>
        <taxon>Actinomycetes</taxon>
        <taxon>Micrococcales</taxon>
        <taxon>Beutenbergiaceae</taxon>
        <taxon>Serinibacter</taxon>
    </lineage>
</organism>
<evidence type="ECO:0000256" key="2">
    <source>
        <dbReference type="ARBA" id="ARBA00022448"/>
    </source>
</evidence>
<dbReference type="PANTHER" id="PTHR30177:SF4">
    <property type="entry name" value="OSMOPROTECTANT IMPORT PERMEASE PROTEIN OSMW"/>
    <property type="match status" value="1"/>
</dbReference>
<dbReference type="AlphaFoldDB" id="A0A2A9CZG7"/>
<evidence type="ECO:0000256" key="4">
    <source>
        <dbReference type="ARBA" id="ARBA00022989"/>
    </source>
</evidence>
<dbReference type="GO" id="GO:0055085">
    <property type="term" value="P:transmembrane transport"/>
    <property type="evidence" value="ECO:0007669"/>
    <property type="project" value="InterPro"/>
</dbReference>
<dbReference type="GO" id="GO:0005886">
    <property type="term" value="C:plasma membrane"/>
    <property type="evidence" value="ECO:0007669"/>
    <property type="project" value="UniProtKB-SubCell"/>
</dbReference>
<feature type="transmembrane region" description="Helical" evidence="6">
    <location>
        <begin position="83"/>
        <end position="102"/>
    </location>
</feature>
<keyword evidence="3 6" id="KW-0812">Transmembrane</keyword>
<keyword evidence="4 6" id="KW-1133">Transmembrane helix</keyword>
<keyword evidence="9" id="KW-1185">Reference proteome</keyword>
<feature type="transmembrane region" description="Helical" evidence="6">
    <location>
        <begin position="20"/>
        <end position="42"/>
    </location>
</feature>
<evidence type="ECO:0000259" key="7">
    <source>
        <dbReference type="PROSITE" id="PS50928"/>
    </source>
</evidence>
<dbReference type="PROSITE" id="PS50928">
    <property type="entry name" value="ABC_TM1"/>
    <property type="match status" value="1"/>
</dbReference>
<dbReference type="PANTHER" id="PTHR30177">
    <property type="entry name" value="GLYCINE BETAINE/L-PROLINE TRANSPORT SYSTEM PERMEASE PROTEIN PROW"/>
    <property type="match status" value="1"/>
</dbReference>
<feature type="transmembrane region" description="Helical" evidence="6">
    <location>
        <begin position="51"/>
        <end position="71"/>
    </location>
</feature>
<dbReference type="RefSeq" id="WP_098468194.1">
    <property type="nucleotide sequence ID" value="NZ_PDJD01000001.1"/>
</dbReference>
<dbReference type="OrthoDB" id="3233284at2"/>
<dbReference type="Proteomes" id="UP000224915">
    <property type="component" value="Unassembled WGS sequence"/>
</dbReference>
<dbReference type="Pfam" id="PF00528">
    <property type="entry name" value="BPD_transp_1"/>
    <property type="match status" value="1"/>
</dbReference>
<sequence length="245" mass="25860">MDLWGIRNWSTAVQPYLVEHIYLAVIPTVVGVILAVPIGLALHGRPAARSVAVVVSSAIFTIPSLALFVVLPGLIGTQVLDPLNVIIALSLYTLALSVRNTFEALDAVPQVTREAAEAIGYSRLGRTAAVDLPLAVPVLTAGTRVVAVTNVSMVSVGAVIGIGGLGQLFTSGYQRNFPEQILTGMVLILILAIIFDRLIALLGRALTPWIRGSSMASSQRRLRRLAREIPGSASLREAADAPGGR</sequence>
<evidence type="ECO:0000256" key="5">
    <source>
        <dbReference type="ARBA" id="ARBA00023136"/>
    </source>
</evidence>
<gene>
    <name evidence="8" type="ORF">ATL40_0544</name>
</gene>
<dbReference type="InterPro" id="IPR051204">
    <property type="entry name" value="ABC_transp_perm/SBD"/>
</dbReference>
<evidence type="ECO:0000313" key="9">
    <source>
        <dbReference type="Proteomes" id="UP000224915"/>
    </source>
</evidence>
<reference evidence="8 9" key="1">
    <citation type="submission" date="2017-10" db="EMBL/GenBank/DDBJ databases">
        <title>Sequencing the genomes of 1000 actinobacteria strains.</title>
        <authorList>
            <person name="Klenk H.-P."/>
        </authorList>
    </citation>
    <scope>NUCLEOTIDE SEQUENCE [LARGE SCALE GENOMIC DNA]</scope>
    <source>
        <strain evidence="8 9">DSM 21801</strain>
    </source>
</reference>
<dbReference type="Gene3D" id="1.10.3720.10">
    <property type="entry name" value="MetI-like"/>
    <property type="match status" value="1"/>
</dbReference>
<dbReference type="GO" id="GO:0031460">
    <property type="term" value="P:glycine betaine transport"/>
    <property type="evidence" value="ECO:0007669"/>
    <property type="project" value="TreeGrafter"/>
</dbReference>
<keyword evidence="2 6" id="KW-0813">Transport</keyword>
<evidence type="ECO:0000256" key="6">
    <source>
        <dbReference type="RuleBase" id="RU363032"/>
    </source>
</evidence>
<feature type="domain" description="ABC transmembrane type-1" evidence="7">
    <location>
        <begin position="17"/>
        <end position="199"/>
    </location>
</feature>